<sequence length="246" mass="27501">MELVGDNSGRRVVTRDEILSLRPPSDEQLAQFVAHVSWAHSWYKHLPLLSGGEFVFFLAADAGAGYTPEHPRLHYGWKTTEEYRQQYGFLDYMYRGQPGEPLGRDAGPRLDLPADLVAATRVTLYPFLSSDFNAPGACLWNLHADAIALLRGGRGHPSREGVLDWVATQERLDTADVELSGLDRELVLREWDSTPGSGSQPSNVANYLGLKRAAEAAYFRLQHGEEARVRESLVRLTALIEGWRAR</sequence>
<dbReference type="RefSeq" id="WP_210652529.1">
    <property type="nucleotide sequence ID" value="NZ_JAGKQQ010000001.1"/>
</dbReference>
<gene>
    <name evidence="1" type="ORF">J8F10_03715</name>
</gene>
<evidence type="ECO:0000313" key="2">
    <source>
        <dbReference type="Proteomes" id="UP000676565"/>
    </source>
</evidence>
<proteinExistence type="predicted"/>
<keyword evidence="2" id="KW-1185">Reference proteome</keyword>
<dbReference type="EMBL" id="JAGKQQ010000001">
    <property type="protein sequence ID" value="MBP3954397.1"/>
    <property type="molecule type" value="Genomic_DNA"/>
</dbReference>
<reference evidence="1 2" key="1">
    <citation type="submission" date="2021-04" db="EMBL/GenBank/DDBJ databases">
        <authorList>
            <person name="Ivanova A."/>
        </authorList>
    </citation>
    <scope>NUCLEOTIDE SEQUENCE [LARGE SCALE GENOMIC DNA]</scope>
    <source>
        <strain evidence="1 2">G18</strain>
    </source>
</reference>
<accession>A0ABS5BL10</accession>
<comment type="caution">
    <text evidence="1">The sequence shown here is derived from an EMBL/GenBank/DDBJ whole genome shotgun (WGS) entry which is preliminary data.</text>
</comment>
<name>A0ABS5BL10_9BACT</name>
<dbReference type="Proteomes" id="UP000676565">
    <property type="component" value="Unassembled WGS sequence"/>
</dbReference>
<evidence type="ECO:0000313" key="1">
    <source>
        <dbReference type="EMBL" id="MBP3954397.1"/>
    </source>
</evidence>
<protein>
    <submittedName>
        <fullName evidence="1">Uncharacterized protein</fullName>
    </submittedName>
</protein>
<organism evidence="1 2">
    <name type="scientific">Gemmata palustris</name>
    <dbReference type="NCBI Taxonomy" id="2822762"/>
    <lineage>
        <taxon>Bacteria</taxon>
        <taxon>Pseudomonadati</taxon>
        <taxon>Planctomycetota</taxon>
        <taxon>Planctomycetia</taxon>
        <taxon>Gemmatales</taxon>
        <taxon>Gemmataceae</taxon>
        <taxon>Gemmata</taxon>
    </lineage>
</organism>